<feature type="signal peptide" evidence="1">
    <location>
        <begin position="1"/>
        <end position="18"/>
    </location>
</feature>
<comment type="caution">
    <text evidence="2">The sequence shown here is derived from an EMBL/GenBank/DDBJ whole genome shotgun (WGS) entry which is preliminary data.</text>
</comment>
<evidence type="ECO:0000313" key="3">
    <source>
        <dbReference type="Proteomes" id="UP001589654"/>
    </source>
</evidence>
<reference evidence="2 3" key="1">
    <citation type="submission" date="2024-09" db="EMBL/GenBank/DDBJ databases">
        <authorList>
            <person name="Sun Q."/>
            <person name="Mori K."/>
        </authorList>
    </citation>
    <scope>NUCLEOTIDE SEQUENCE [LARGE SCALE GENOMIC DNA]</scope>
    <source>
        <strain evidence="2 3">CECT 7682</strain>
    </source>
</reference>
<accession>A0ABV5J0X2</accession>
<feature type="chain" id="PRO_5045100862" evidence="1">
    <location>
        <begin position="19"/>
        <end position="161"/>
    </location>
</feature>
<dbReference type="Gene3D" id="2.40.128.640">
    <property type="match status" value="1"/>
</dbReference>
<gene>
    <name evidence="2" type="ORF">ACFFUR_01475</name>
</gene>
<organism evidence="2 3">
    <name type="scientific">Echinicola jeungdonensis</name>
    <dbReference type="NCBI Taxonomy" id="709343"/>
    <lineage>
        <taxon>Bacteria</taxon>
        <taxon>Pseudomonadati</taxon>
        <taxon>Bacteroidota</taxon>
        <taxon>Cytophagia</taxon>
        <taxon>Cytophagales</taxon>
        <taxon>Cyclobacteriaceae</taxon>
        <taxon>Echinicola</taxon>
    </lineage>
</organism>
<dbReference type="EMBL" id="JBHMEW010000008">
    <property type="protein sequence ID" value="MFB9210463.1"/>
    <property type="molecule type" value="Genomic_DNA"/>
</dbReference>
<dbReference type="InterPro" id="IPR007298">
    <property type="entry name" value="Cu-R_lipoprotein_NlpE"/>
</dbReference>
<keyword evidence="3" id="KW-1185">Reference proteome</keyword>
<protein>
    <submittedName>
        <fullName evidence="2">Copper resistance protein NlpE N-terminal domain-containing protein</fullName>
    </submittedName>
</protein>
<name>A0ABV5J0X2_9BACT</name>
<dbReference type="Proteomes" id="UP001589654">
    <property type="component" value="Unassembled WGS sequence"/>
</dbReference>
<keyword evidence="1" id="KW-0732">Signal</keyword>
<dbReference type="RefSeq" id="WP_290246718.1">
    <property type="nucleotide sequence ID" value="NZ_JAUFQT010000001.1"/>
</dbReference>
<sequence length="161" mass="18232">MKLCTSLFAICIGLLCLACDPSASESENSGTESNSLEDNNVILETGASKWYTYEGTVPCADCEGIKMELRLENKPNKKERAYELLETYLKTDEGNRSFEYQGIYEVTYGLEEEPDAMVITLWDQNNSIVKSFVQEQSGNLTMLNQQNKRIKSPLNYSLEKK</sequence>
<proteinExistence type="predicted"/>
<evidence type="ECO:0000256" key="1">
    <source>
        <dbReference type="SAM" id="SignalP"/>
    </source>
</evidence>
<evidence type="ECO:0000313" key="2">
    <source>
        <dbReference type="EMBL" id="MFB9210463.1"/>
    </source>
</evidence>
<dbReference type="Pfam" id="PF04170">
    <property type="entry name" value="NlpE"/>
    <property type="match status" value="1"/>
</dbReference>